<dbReference type="PANTHER" id="PTHR13504">
    <property type="entry name" value="FIDO DOMAIN-CONTAINING PROTEIN DDB_G0283145"/>
    <property type="match status" value="1"/>
</dbReference>
<gene>
    <name evidence="5" type="ORF">DUE52_06755</name>
</gene>
<dbReference type="InterPro" id="IPR003812">
    <property type="entry name" value="Fido"/>
</dbReference>
<feature type="binding site" evidence="2">
    <location>
        <begin position="217"/>
        <end position="218"/>
    </location>
    <ligand>
        <name>ATP</name>
        <dbReference type="ChEBI" id="CHEBI:30616"/>
    </ligand>
</feature>
<dbReference type="Pfam" id="PF02661">
    <property type="entry name" value="Fic"/>
    <property type="match status" value="1"/>
</dbReference>
<evidence type="ECO:0000256" key="3">
    <source>
        <dbReference type="PIRSR" id="PIRSR640198-3"/>
    </source>
</evidence>
<dbReference type="AlphaFoldDB" id="A0A368JUN2"/>
<reference evidence="5 6" key="1">
    <citation type="submission" date="2018-07" db="EMBL/GenBank/DDBJ databases">
        <title>Genome analysis of Larkinella rosea.</title>
        <authorList>
            <person name="Zhou Z."/>
            <person name="Wang G."/>
        </authorList>
    </citation>
    <scope>NUCLEOTIDE SEQUENCE [LARGE SCALE GENOMIC DNA]</scope>
    <source>
        <strain evidence="6">zzj9</strain>
    </source>
</reference>
<comment type="caution">
    <text evidence="5">The sequence shown here is derived from an EMBL/GenBank/DDBJ whole genome shotgun (WGS) entry which is preliminary data.</text>
</comment>
<keyword evidence="2" id="KW-0067">ATP-binding</keyword>
<evidence type="ECO:0000313" key="5">
    <source>
        <dbReference type="EMBL" id="RCR70636.1"/>
    </source>
</evidence>
<accession>A0A368JUN2</accession>
<name>A0A368JUN2_9BACT</name>
<feature type="binding site" evidence="2">
    <location>
        <begin position="180"/>
        <end position="187"/>
    </location>
    <ligand>
        <name>ATP</name>
        <dbReference type="ChEBI" id="CHEBI:30616"/>
    </ligand>
</feature>
<sequence length="319" mass="36137">MKPPYEITSNILSMTASVSEKIGAVNAAHLQKPPAELRKKARIRTIQSSLEIEGNTLSEEQITAILENKRVIAPQKDILEVKNAIAVYDQLSEFNPYSLASFCKAHQVLMTGLVESPGQLRTKSVGIVKGSEITHVAPPGGMVKALLNDLFAYLKKDKELLLIKSCVFHYELEFIHPFMDGNGRMGRLWQTVLLISKYPVFEFLPIESIIKERQLRYYEALSKSDKAGHSTGFIEFMLEVINDALEVLLKSQGTTLTGRDRVTLFKEKIKNMVFTRQDYLREFKEISTATASRDLKWGVDEGMIEKTGDKRLTQYQFVE</sequence>
<evidence type="ECO:0000313" key="6">
    <source>
        <dbReference type="Proteomes" id="UP000253383"/>
    </source>
</evidence>
<dbReference type="PROSITE" id="PS51459">
    <property type="entry name" value="FIDO"/>
    <property type="match status" value="1"/>
</dbReference>
<dbReference type="OrthoDB" id="9814400at2"/>
<dbReference type="PANTHER" id="PTHR13504:SF38">
    <property type="entry name" value="FIDO DOMAIN-CONTAINING PROTEIN"/>
    <property type="match status" value="1"/>
</dbReference>
<evidence type="ECO:0000259" key="4">
    <source>
        <dbReference type="PROSITE" id="PS51459"/>
    </source>
</evidence>
<feature type="active site" evidence="1">
    <location>
        <position position="176"/>
    </location>
</feature>
<dbReference type="GO" id="GO:0005524">
    <property type="term" value="F:ATP binding"/>
    <property type="evidence" value="ECO:0007669"/>
    <property type="project" value="UniProtKB-KW"/>
</dbReference>
<dbReference type="InterPro" id="IPR040198">
    <property type="entry name" value="Fido_containing"/>
</dbReference>
<protein>
    <submittedName>
        <fullName evidence="5">Fic family protein</fullName>
    </submittedName>
</protein>
<evidence type="ECO:0000256" key="2">
    <source>
        <dbReference type="PIRSR" id="PIRSR640198-2"/>
    </source>
</evidence>
<evidence type="ECO:0000256" key="1">
    <source>
        <dbReference type="PIRSR" id="PIRSR640198-1"/>
    </source>
</evidence>
<dbReference type="EMBL" id="QOWE01000004">
    <property type="protein sequence ID" value="RCR70636.1"/>
    <property type="molecule type" value="Genomic_DNA"/>
</dbReference>
<organism evidence="5 6">
    <name type="scientific">Larkinella punicea</name>
    <dbReference type="NCBI Taxonomy" id="2315727"/>
    <lineage>
        <taxon>Bacteria</taxon>
        <taxon>Pseudomonadati</taxon>
        <taxon>Bacteroidota</taxon>
        <taxon>Cytophagia</taxon>
        <taxon>Cytophagales</taxon>
        <taxon>Spirosomataceae</taxon>
        <taxon>Larkinella</taxon>
    </lineage>
</organism>
<keyword evidence="2" id="KW-0547">Nucleotide-binding</keyword>
<keyword evidence="6" id="KW-1185">Reference proteome</keyword>
<dbReference type="Gene3D" id="1.10.3290.10">
    <property type="entry name" value="Fido-like domain"/>
    <property type="match status" value="1"/>
</dbReference>
<proteinExistence type="predicted"/>
<feature type="site" description="Important for autoinhibition of adenylyltransferase activity" evidence="3">
    <location>
        <position position="53"/>
    </location>
</feature>
<dbReference type="SUPFAM" id="SSF140931">
    <property type="entry name" value="Fic-like"/>
    <property type="match status" value="1"/>
</dbReference>
<dbReference type="InterPro" id="IPR036597">
    <property type="entry name" value="Fido-like_dom_sf"/>
</dbReference>
<dbReference type="Proteomes" id="UP000253383">
    <property type="component" value="Unassembled WGS sequence"/>
</dbReference>
<feature type="domain" description="Fido" evidence="4">
    <location>
        <begin position="97"/>
        <end position="239"/>
    </location>
</feature>